<sequence length="593" mass="67586">MQYWEDHNEKIPAFEAESSTLAWLESFASKRDYDLAVHEHLKDVFPWFWNPVWGDSIPHGVEGVKEVRDAIGQAERIIRSLESFLACSKDRLGRLKANLKTVAARTYFPLLTDDILAIIFEFASFGETNGKPDYRTPSRISRVSRRFREVAAMLPRLRRFIDSGTQSLELLQELTSKHANMGPIFEVRMRPFQDRFSSVSDFSDDLQERKAENQALFFSHLATSLSSKITSLHLDYYLEFDYVVFEKLNERFQELSFPALEVLCINHEDPAFDHPDDLYVQFYRNWDLPALKVLKALNIVPRLRSEVLSGISECCLSIGRHPVDEANAAEWDLTTIMELLCNLSTVKILTLDLHGTLITAESGELPIVDLPTVEILSTSFVGVNFESAKEFRRAFSAPNKHSWTIEIEDSHIQGLLWDQLDDIFPYPKFTNLPEIPGMTSIEHFSRVLESNSPSGRARNGPNRTLTNVNLIIHRSFGRTDCNDIRRRVPFVVPNLENFSVTYANGEQGFFSRRDEESESTVQIRKVELKNCKGKVEDLLVALESKFAHEPYNGFSRIVLDGSGVEDSGGSSYSGRLTSGWSALVRNAKIIRDE</sequence>
<keyword evidence="2" id="KW-1185">Reference proteome</keyword>
<reference evidence="1 2" key="1">
    <citation type="submission" date="2015-04" db="EMBL/GenBank/DDBJ databases">
        <title>Complete genome sequence of Schizopora paradoxa KUC8140, a cosmopolitan wood degrader in East Asia.</title>
        <authorList>
            <consortium name="DOE Joint Genome Institute"/>
            <person name="Min B."/>
            <person name="Park H."/>
            <person name="Jang Y."/>
            <person name="Kim J.-J."/>
            <person name="Kim K.H."/>
            <person name="Pangilinan J."/>
            <person name="Lipzen A."/>
            <person name="Riley R."/>
            <person name="Grigoriev I.V."/>
            <person name="Spatafora J.W."/>
            <person name="Choi I.-G."/>
        </authorList>
    </citation>
    <scope>NUCLEOTIDE SEQUENCE [LARGE SCALE GENOMIC DNA]</scope>
    <source>
        <strain evidence="1 2">KUC8140</strain>
    </source>
</reference>
<protein>
    <submittedName>
        <fullName evidence="1">Uncharacterized protein</fullName>
    </submittedName>
</protein>
<gene>
    <name evidence="1" type="ORF">SCHPADRAFT_926401</name>
</gene>
<evidence type="ECO:0000313" key="2">
    <source>
        <dbReference type="Proteomes" id="UP000053477"/>
    </source>
</evidence>
<dbReference type="Proteomes" id="UP000053477">
    <property type="component" value="Unassembled WGS sequence"/>
</dbReference>
<proteinExistence type="predicted"/>
<dbReference type="EMBL" id="KQ085913">
    <property type="protein sequence ID" value="KLO16709.1"/>
    <property type="molecule type" value="Genomic_DNA"/>
</dbReference>
<organism evidence="1 2">
    <name type="scientific">Schizopora paradoxa</name>
    <dbReference type="NCBI Taxonomy" id="27342"/>
    <lineage>
        <taxon>Eukaryota</taxon>
        <taxon>Fungi</taxon>
        <taxon>Dikarya</taxon>
        <taxon>Basidiomycota</taxon>
        <taxon>Agaricomycotina</taxon>
        <taxon>Agaricomycetes</taxon>
        <taxon>Hymenochaetales</taxon>
        <taxon>Schizoporaceae</taxon>
        <taxon>Schizopora</taxon>
    </lineage>
</organism>
<dbReference type="OrthoDB" id="3365698at2759"/>
<evidence type="ECO:0000313" key="1">
    <source>
        <dbReference type="EMBL" id="KLO16709.1"/>
    </source>
</evidence>
<name>A0A0H2RY83_9AGAM</name>
<accession>A0A0H2RY83</accession>
<dbReference type="InParanoid" id="A0A0H2RY83"/>
<dbReference type="AlphaFoldDB" id="A0A0H2RY83"/>